<accession>A0A8S9K022</accession>
<dbReference type="PANTHER" id="PTHR33067">
    <property type="entry name" value="RNA-DIRECTED DNA POLYMERASE-RELATED"/>
    <property type="match status" value="1"/>
</dbReference>
<evidence type="ECO:0000256" key="1">
    <source>
        <dbReference type="SAM" id="MobiDB-lite"/>
    </source>
</evidence>
<sequence length="291" mass="33269">MLFRETREKEEDIRRMFCEAREKMRRMITLKKKSDPGQFAIPCTVQGIEFPHALCNTGASVSILPRVMADHLGLQIGNALDPVDFHVLDIKLNWNSSLLLRRAFLSTVGAVCNLQTNQLCLTLIDPNDHYDHIPIKKPQTISRRINDPTTSIDSCNQKSTDIPHDESVDSSPNDWENDYYNPAIDAYTRQNMHIDEYDEDYEEEQAIEYKAKPSLIRKITSYTIPLGKGMHHRSTGRACHRSTLNLNNDAEKEHRPTPPTTNRSTLISTMCETEITRLVVGQMNTTTRALQ</sequence>
<evidence type="ECO:0000313" key="2">
    <source>
        <dbReference type="EMBL" id="KAF2587705.1"/>
    </source>
</evidence>
<feature type="region of interest" description="Disordered" evidence="1">
    <location>
        <begin position="141"/>
        <end position="175"/>
    </location>
</feature>
<comment type="caution">
    <text evidence="2">The sequence shown here is derived from an EMBL/GenBank/DDBJ whole genome shotgun (WGS) entry which is preliminary data.</text>
</comment>
<evidence type="ECO:0008006" key="3">
    <source>
        <dbReference type="Google" id="ProtNLM"/>
    </source>
</evidence>
<dbReference type="InterPro" id="IPR021109">
    <property type="entry name" value="Peptidase_aspartic_dom_sf"/>
</dbReference>
<feature type="compositionally biased region" description="Polar residues" evidence="1">
    <location>
        <begin position="141"/>
        <end position="160"/>
    </location>
</feature>
<organism evidence="2">
    <name type="scientific">Brassica cretica</name>
    <name type="common">Mustard</name>
    <dbReference type="NCBI Taxonomy" id="69181"/>
    <lineage>
        <taxon>Eukaryota</taxon>
        <taxon>Viridiplantae</taxon>
        <taxon>Streptophyta</taxon>
        <taxon>Embryophyta</taxon>
        <taxon>Tracheophyta</taxon>
        <taxon>Spermatophyta</taxon>
        <taxon>Magnoliopsida</taxon>
        <taxon>eudicotyledons</taxon>
        <taxon>Gunneridae</taxon>
        <taxon>Pentapetalae</taxon>
        <taxon>rosids</taxon>
        <taxon>malvids</taxon>
        <taxon>Brassicales</taxon>
        <taxon>Brassicaceae</taxon>
        <taxon>Brassiceae</taxon>
        <taxon>Brassica</taxon>
    </lineage>
</organism>
<dbReference type="AlphaFoldDB" id="A0A8S9K022"/>
<reference evidence="2" key="1">
    <citation type="submission" date="2019-12" db="EMBL/GenBank/DDBJ databases">
        <title>Genome sequencing and annotation of Brassica cretica.</title>
        <authorList>
            <person name="Studholme D.J."/>
            <person name="Sarris P.F."/>
        </authorList>
    </citation>
    <scope>NUCLEOTIDE SEQUENCE</scope>
    <source>
        <strain evidence="2">PFS-102/07</strain>
        <tissue evidence="2">Leaf</tissue>
    </source>
</reference>
<protein>
    <recommendedName>
        <fullName evidence="3">Aspartic peptidase DDI1-type domain-containing protein</fullName>
    </recommendedName>
</protein>
<dbReference type="EMBL" id="QGKY02000246">
    <property type="protein sequence ID" value="KAF2587705.1"/>
    <property type="molecule type" value="Genomic_DNA"/>
</dbReference>
<dbReference type="Gene3D" id="2.40.70.10">
    <property type="entry name" value="Acid Proteases"/>
    <property type="match status" value="1"/>
</dbReference>
<name>A0A8S9K022_BRACR</name>
<dbReference type="PANTHER" id="PTHR33067:SF31">
    <property type="entry name" value="RNA-DIRECTED DNA POLYMERASE"/>
    <property type="match status" value="1"/>
</dbReference>
<proteinExistence type="predicted"/>
<gene>
    <name evidence="2" type="ORF">F2Q70_00034647</name>
</gene>